<sequence>MYKKEKLKNSPSIEEIVSVTLSCTLIRMTEINKIDRSVLYQEFKEWILNSGENEESQEILCLRYLKNDRKTN</sequence>
<dbReference type="eggNOG" id="ENOG5032I2W">
    <property type="taxonomic scope" value="Bacteria"/>
</dbReference>
<dbReference type="KEGG" id="pme:NATL1_16371"/>
<dbReference type="Proteomes" id="UP000002592">
    <property type="component" value="Chromosome"/>
</dbReference>
<name>A2C3Y4_PROM1</name>
<dbReference type="HOGENOM" id="CLU_2827768_0_0_3"/>
<dbReference type="AlphaFoldDB" id="A2C3Y4"/>
<evidence type="ECO:0000313" key="1">
    <source>
        <dbReference type="EMBL" id="ABM76194.1"/>
    </source>
</evidence>
<organism evidence="1 2">
    <name type="scientific">Prochlorococcus marinus (strain NATL1A)</name>
    <dbReference type="NCBI Taxonomy" id="167555"/>
    <lineage>
        <taxon>Bacteria</taxon>
        <taxon>Bacillati</taxon>
        <taxon>Cyanobacteriota</taxon>
        <taxon>Cyanophyceae</taxon>
        <taxon>Synechococcales</taxon>
        <taxon>Prochlorococcaceae</taxon>
        <taxon>Prochlorococcus</taxon>
    </lineage>
</organism>
<accession>A2C3Y4</accession>
<protein>
    <submittedName>
        <fullName evidence="1">Uncharacterized protein</fullName>
    </submittedName>
</protein>
<proteinExistence type="predicted"/>
<evidence type="ECO:0000313" key="2">
    <source>
        <dbReference type="Proteomes" id="UP000002592"/>
    </source>
</evidence>
<dbReference type="EMBL" id="CP000553">
    <property type="protein sequence ID" value="ABM76194.1"/>
    <property type="molecule type" value="Genomic_DNA"/>
</dbReference>
<gene>
    <name evidence="1" type="ordered locus">NATL1_16371</name>
</gene>
<reference evidence="2" key="1">
    <citation type="journal article" date="2007" name="PLoS Genet.">
        <title>Patterns and implications of gene gain and loss in the evolution of Prochlorococcus.</title>
        <authorList>
            <person name="Kettler G.C."/>
            <person name="Martiny A.C."/>
            <person name="Huang K."/>
            <person name="Zucker J."/>
            <person name="Coleman M.L."/>
            <person name="Rodrigue S."/>
            <person name="Chen F."/>
            <person name="Lapidus A."/>
            <person name="Ferriera S."/>
            <person name="Johnson J."/>
            <person name="Steglich C."/>
            <person name="Church G.M."/>
            <person name="Richardson P."/>
            <person name="Chisholm S.W."/>
        </authorList>
    </citation>
    <scope>NUCLEOTIDE SEQUENCE [LARGE SCALE GENOMIC DNA]</scope>
    <source>
        <strain evidence="2">NATL1A</strain>
    </source>
</reference>